<evidence type="ECO:0000313" key="3">
    <source>
        <dbReference type="Proteomes" id="UP000653454"/>
    </source>
</evidence>
<sequence length="1201" mass="136495">MEKLQELVSRRRYTKGNITRLYNFVSSDEDVANSTTEALLVKKNRALESFSSYEKCNVDILQLDEKDDEDVSVVEERFFHILATLNAECNKRNSQEPKPSAPSAPISKLKLPPINVPIFSGKFTEYIPFINLFNSVINDNESIDYVQKLYYLRAYLRDEPLQLIKNLPLTHESYKKALELLDDRYNNRFRIINEHISTLLDLNPLTKATAAGLREFSSNVRQEIAALTNLDPNIKYWDAIILCILCRKLDLPTSRAYQMERDTAMDPTVEDLLKFIDKQALALENVGPACGQSQPPRHTSQQQHKEQRPASTGKPVAYTAAQEASCLLFERITCELPQRKFDISDFVIPPYVRLADKDFNIPSQIDLLMGADCFFQAMLPPESTIYESAAPPSGAQPSAPGARHPQLINTQFGYVIGGNLPTLVCNKVAVFKCTCESDINENLTNFWKSESVPEIYNERSSEQELCEYVFQKTVQLKDDCFEVALPLKLPLEDVNDALGDSFHFALKRFLNLEKKLHKDPNLFIEYQKFIHDYINLNHGHFVDIESYQLSKDAVYFLPHHAVLKPDSKTTKLRTVFDASMKTNKKVSLNDLLLNGPTVQRDLFDILLLFRFGNYTFTTDIKQMFRNIRVIPEHTSLQNILWRDSPGETIKCIRLDRVSYGLKSSSYLATRCLKELAMHNERELPLASFILNNCTYVDDVLFSNSDLDLIVEAKSQLQQLLKKGSFKLHKWSANDSRILEDIPSTERHFDELEFQNDNCSIKTLGLQLIVHQDKFKIVSPESCDADNITKREILAYIGKFYDPMGFVGPIVVQAKSIMQKLWSSKSDWDSTPDDNIKSEWTEFLSSLAKMDPIYINRNVQFSDSDTVELIGFSDASSSTAYGCCVYLRVTDNEGKVHMHLLCSKSRINPLQNKNLTVPRLELNAALLLSVLIAKVTNTLKLKLKISRIYLFTDSQIVLAWLRTEVMKLTAYVANRVKAITNNTADCQWLYVNTKENPADYISRGVSPHELSGCDMWWHGPRFMHDSKCKFDENIELPAELPESRASAAISSNVGSAARPVTDILQGIHKYSSIQKMLRRRPGSARAHLRTHAQPRGRRAHTHTHTHRRASCPQPEPLAGELCSRQDAPCAARPRKPLVDPSYASLTECRARSSALLGHLFHSYSMMYILVCDACSLLSTSPEYALTSSYLCCCCYGLERGAQ</sequence>
<dbReference type="SUPFAM" id="SSF56672">
    <property type="entry name" value="DNA/RNA polymerases"/>
    <property type="match status" value="1"/>
</dbReference>
<accession>A0A8S4DM41</accession>
<dbReference type="GO" id="GO:0071897">
    <property type="term" value="P:DNA biosynthetic process"/>
    <property type="evidence" value="ECO:0007669"/>
    <property type="project" value="UniProtKB-ARBA"/>
</dbReference>
<name>A0A8S4DM41_PLUXY</name>
<reference evidence="2" key="1">
    <citation type="submission" date="2020-11" db="EMBL/GenBank/DDBJ databases">
        <authorList>
            <person name="Whiteford S."/>
        </authorList>
    </citation>
    <scope>NUCLEOTIDE SEQUENCE</scope>
</reference>
<feature type="region of interest" description="Disordered" evidence="1">
    <location>
        <begin position="287"/>
        <end position="315"/>
    </location>
</feature>
<dbReference type="InterPro" id="IPR008042">
    <property type="entry name" value="Retrotrans_Pao"/>
</dbReference>
<feature type="compositionally biased region" description="Polar residues" evidence="1">
    <location>
        <begin position="291"/>
        <end position="302"/>
    </location>
</feature>
<dbReference type="EMBL" id="CAJHNJ030000006">
    <property type="protein sequence ID" value="CAG9101019.1"/>
    <property type="molecule type" value="Genomic_DNA"/>
</dbReference>
<feature type="compositionally biased region" description="Basic residues" evidence="1">
    <location>
        <begin position="1083"/>
        <end position="1108"/>
    </location>
</feature>
<comment type="caution">
    <text evidence="2">The sequence shown here is derived from an EMBL/GenBank/DDBJ whole genome shotgun (WGS) entry which is preliminary data.</text>
</comment>
<protein>
    <submittedName>
        <fullName evidence="2">(diamondback moth) hypothetical protein</fullName>
    </submittedName>
</protein>
<evidence type="ECO:0000256" key="1">
    <source>
        <dbReference type="SAM" id="MobiDB-lite"/>
    </source>
</evidence>
<evidence type="ECO:0000313" key="2">
    <source>
        <dbReference type="EMBL" id="CAG9101019.1"/>
    </source>
</evidence>
<gene>
    <name evidence="2" type="ORF">PLXY2_LOCUS2501</name>
</gene>
<dbReference type="AlphaFoldDB" id="A0A8S4DM41"/>
<dbReference type="Pfam" id="PF03564">
    <property type="entry name" value="DUF1759"/>
    <property type="match status" value="1"/>
</dbReference>
<dbReference type="Pfam" id="PF05380">
    <property type="entry name" value="Peptidase_A17"/>
    <property type="match status" value="1"/>
</dbReference>
<dbReference type="InterPro" id="IPR043502">
    <property type="entry name" value="DNA/RNA_pol_sf"/>
</dbReference>
<proteinExistence type="predicted"/>
<dbReference type="Proteomes" id="UP000653454">
    <property type="component" value="Unassembled WGS sequence"/>
</dbReference>
<feature type="region of interest" description="Disordered" evidence="1">
    <location>
        <begin position="1083"/>
        <end position="1110"/>
    </location>
</feature>
<dbReference type="InterPro" id="IPR005312">
    <property type="entry name" value="DUF1759"/>
</dbReference>
<keyword evidence="3" id="KW-1185">Reference proteome</keyword>
<dbReference type="PANTHER" id="PTHR47331">
    <property type="entry name" value="PHD-TYPE DOMAIN-CONTAINING PROTEIN"/>
    <property type="match status" value="1"/>
</dbReference>
<dbReference type="PANTHER" id="PTHR47331:SF1">
    <property type="entry name" value="GAG-LIKE PROTEIN"/>
    <property type="match status" value="1"/>
</dbReference>
<organism evidence="2 3">
    <name type="scientific">Plutella xylostella</name>
    <name type="common">Diamondback moth</name>
    <name type="synonym">Plutella maculipennis</name>
    <dbReference type="NCBI Taxonomy" id="51655"/>
    <lineage>
        <taxon>Eukaryota</taxon>
        <taxon>Metazoa</taxon>
        <taxon>Ecdysozoa</taxon>
        <taxon>Arthropoda</taxon>
        <taxon>Hexapoda</taxon>
        <taxon>Insecta</taxon>
        <taxon>Pterygota</taxon>
        <taxon>Neoptera</taxon>
        <taxon>Endopterygota</taxon>
        <taxon>Lepidoptera</taxon>
        <taxon>Glossata</taxon>
        <taxon>Ditrysia</taxon>
        <taxon>Yponomeutoidea</taxon>
        <taxon>Plutellidae</taxon>
        <taxon>Plutella</taxon>
    </lineage>
</organism>